<proteinExistence type="predicted"/>
<dbReference type="InterPro" id="IPR003034">
    <property type="entry name" value="SAP_dom"/>
</dbReference>
<dbReference type="PANTHER" id="PTHR47031:SF3">
    <property type="entry name" value="SAP DOMAIN-CONTAINING PROTEIN"/>
    <property type="match status" value="1"/>
</dbReference>
<dbReference type="SMART" id="SM00513">
    <property type="entry name" value="SAP"/>
    <property type="match status" value="1"/>
</dbReference>
<dbReference type="PROSITE" id="PS50800">
    <property type="entry name" value="SAP"/>
    <property type="match status" value="1"/>
</dbReference>
<feature type="region of interest" description="Disordered" evidence="1">
    <location>
        <begin position="1119"/>
        <end position="1151"/>
    </location>
</feature>
<reference evidence="3 4" key="1">
    <citation type="journal article" date="2021" name="Nat. Plants">
        <title>The Taxus genome provides insights into paclitaxel biosynthesis.</title>
        <authorList>
            <person name="Xiong X."/>
            <person name="Gou J."/>
            <person name="Liao Q."/>
            <person name="Li Y."/>
            <person name="Zhou Q."/>
            <person name="Bi G."/>
            <person name="Li C."/>
            <person name="Du R."/>
            <person name="Wang X."/>
            <person name="Sun T."/>
            <person name="Guo L."/>
            <person name="Liang H."/>
            <person name="Lu P."/>
            <person name="Wu Y."/>
            <person name="Zhang Z."/>
            <person name="Ro D.K."/>
            <person name="Shang Y."/>
            <person name="Huang S."/>
            <person name="Yan J."/>
        </authorList>
    </citation>
    <scope>NUCLEOTIDE SEQUENCE [LARGE SCALE GENOMIC DNA]</scope>
    <source>
        <strain evidence="3">Ta-2019</strain>
    </source>
</reference>
<dbReference type="SUPFAM" id="SSF68906">
    <property type="entry name" value="SAP domain"/>
    <property type="match status" value="1"/>
</dbReference>
<dbReference type="InterPro" id="IPR034257">
    <property type="entry name" value="Acinus_RRM"/>
</dbReference>
<protein>
    <recommendedName>
        <fullName evidence="2">SAP domain-containing protein</fullName>
    </recommendedName>
</protein>
<dbReference type="InterPro" id="IPR036361">
    <property type="entry name" value="SAP_dom_sf"/>
</dbReference>
<dbReference type="PANTHER" id="PTHR47031">
    <property type="entry name" value="SAP DNA-BINDING DOMAIN-CONTAINING PROTEIN"/>
    <property type="match status" value="1"/>
</dbReference>
<dbReference type="Gene3D" id="3.30.70.330">
    <property type="match status" value="1"/>
</dbReference>
<feature type="region of interest" description="Disordered" evidence="1">
    <location>
        <begin position="828"/>
        <end position="847"/>
    </location>
</feature>
<feature type="compositionally biased region" description="Basic and acidic residues" evidence="1">
    <location>
        <begin position="30"/>
        <end position="47"/>
    </location>
</feature>
<dbReference type="SUPFAM" id="SSF54928">
    <property type="entry name" value="RNA-binding domain, RBD"/>
    <property type="match status" value="1"/>
</dbReference>
<dbReference type="Pfam" id="PF16294">
    <property type="entry name" value="RSB_motif"/>
    <property type="match status" value="1"/>
</dbReference>
<feature type="region of interest" description="Disordered" evidence="1">
    <location>
        <begin position="528"/>
        <end position="549"/>
    </location>
</feature>
<feature type="compositionally biased region" description="Basic and acidic residues" evidence="1">
    <location>
        <begin position="881"/>
        <end position="897"/>
    </location>
</feature>
<dbReference type="Proteomes" id="UP000824469">
    <property type="component" value="Unassembled WGS sequence"/>
</dbReference>
<feature type="compositionally biased region" description="Polar residues" evidence="1">
    <location>
        <begin position="93"/>
        <end position="105"/>
    </location>
</feature>
<dbReference type="CDD" id="cd12432">
    <property type="entry name" value="RRM_ACINU"/>
    <property type="match status" value="1"/>
</dbReference>
<feature type="compositionally biased region" description="Polar residues" evidence="1">
    <location>
        <begin position="49"/>
        <end position="65"/>
    </location>
</feature>
<feature type="region of interest" description="Disordered" evidence="1">
    <location>
        <begin position="877"/>
        <end position="997"/>
    </location>
</feature>
<feature type="compositionally biased region" description="Basic and acidic residues" evidence="1">
    <location>
        <begin position="433"/>
        <end position="443"/>
    </location>
</feature>
<feature type="compositionally biased region" description="Polar residues" evidence="1">
    <location>
        <begin position="114"/>
        <end position="132"/>
    </location>
</feature>
<evidence type="ECO:0000259" key="2">
    <source>
        <dbReference type="PROSITE" id="PS50800"/>
    </source>
</evidence>
<organism evidence="3 4">
    <name type="scientific">Taxus chinensis</name>
    <name type="common">Chinese yew</name>
    <name type="synonym">Taxus wallichiana var. chinensis</name>
    <dbReference type="NCBI Taxonomy" id="29808"/>
    <lineage>
        <taxon>Eukaryota</taxon>
        <taxon>Viridiplantae</taxon>
        <taxon>Streptophyta</taxon>
        <taxon>Embryophyta</taxon>
        <taxon>Tracheophyta</taxon>
        <taxon>Spermatophyta</taxon>
        <taxon>Pinopsida</taxon>
        <taxon>Pinidae</taxon>
        <taxon>Conifers II</taxon>
        <taxon>Cupressales</taxon>
        <taxon>Taxaceae</taxon>
        <taxon>Taxus</taxon>
    </lineage>
</organism>
<dbReference type="OMA" id="ANCEESG"/>
<dbReference type="GO" id="GO:0003676">
    <property type="term" value="F:nucleic acid binding"/>
    <property type="evidence" value="ECO:0007669"/>
    <property type="project" value="InterPro"/>
</dbReference>
<comment type="caution">
    <text evidence="3">The sequence shown here is derived from an EMBL/GenBank/DDBJ whole genome shotgun (WGS) entry which is preliminary data.</text>
</comment>
<feature type="compositionally biased region" description="Polar residues" evidence="1">
    <location>
        <begin position="1079"/>
        <end position="1092"/>
    </location>
</feature>
<evidence type="ECO:0000313" key="4">
    <source>
        <dbReference type="Proteomes" id="UP000824469"/>
    </source>
</evidence>
<feature type="region of interest" description="Disordered" evidence="1">
    <location>
        <begin position="1"/>
        <end position="132"/>
    </location>
</feature>
<feature type="region of interest" description="Disordered" evidence="1">
    <location>
        <begin position="433"/>
        <end position="457"/>
    </location>
</feature>
<dbReference type="Gene3D" id="1.10.720.30">
    <property type="entry name" value="SAP domain"/>
    <property type="match status" value="1"/>
</dbReference>
<name>A0AA38LFR8_TAXCH</name>
<feature type="domain" description="SAP" evidence="2">
    <location>
        <begin position="8"/>
        <end position="42"/>
    </location>
</feature>
<feature type="compositionally biased region" description="Low complexity" evidence="1">
    <location>
        <begin position="66"/>
        <end position="90"/>
    </location>
</feature>
<gene>
    <name evidence="3" type="ORF">KI387_021291</name>
</gene>
<dbReference type="Pfam" id="PF02037">
    <property type="entry name" value="SAP"/>
    <property type="match status" value="1"/>
</dbReference>
<accession>A0AA38LFR8</accession>
<dbReference type="InterPro" id="IPR035979">
    <property type="entry name" value="RBD_domain_sf"/>
</dbReference>
<evidence type="ECO:0000256" key="1">
    <source>
        <dbReference type="SAM" id="MobiDB-lite"/>
    </source>
</evidence>
<feature type="compositionally biased region" description="Basic and acidic residues" evidence="1">
    <location>
        <begin position="1133"/>
        <end position="1146"/>
    </location>
</feature>
<keyword evidence="4" id="KW-1185">Reference proteome</keyword>
<dbReference type="InterPro" id="IPR012677">
    <property type="entry name" value="Nucleotide-bd_a/b_plait_sf"/>
</dbReference>
<evidence type="ECO:0000313" key="3">
    <source>
        <dbReference type="EMBL" id="KAH9319522.1"/>
    </source>
</evidence>
<sequence>MSAPTRTPGQLKVSELKEELKKRGITPKGLKKDLVEKLEEVIQKEAEEQSGNTSSYSPQVPAGSNSPLRGGSSDSTSSSPGSNGLDSPLPVAESTQDSSLLPSSTDIRKEDYNSLPQVADTKSSHYASHQQVADCTDQGIFGRENAQVKRHESDCILQAGHESDCILQAGHKSALEPEKMELDTQKEHMEHVDSVQKSPLGVLQSSEVLYHDGMEGAADDSETTHTVHGLNESSIDISAPKALDSSACFQKPGLGDEAEAKPENSFDKDEMMISSHCGTSMVEKHSNILSSKEPMESGDAHIQCEGLDPPLHRLGAEAKISSDEEVFHISDKMANQIHSTTSEYQLEEKEEKGNSLTAYCDENLKICETVLNSVDMTKSDVVAVSQEATRFDDKYQSVSTDAISYDFKSEPRHSYEESDASIVKQDMVECEPHREADKCETKEQGNNTGNEPLLSGTDLNLEDMQRSESNPVGPENMESGYAHNQFISMNPPTDGLEFKPETDHDGVEIDHLKQNKQEYHHSMGESIFESEKTEEKGNTESFEKGFKSNETDLNLAEMQPTSKDILETETLKIQHFSSQPTPEVLKSEHACNTEILETAHHKQKQAECNYHAVMNELKPEDQEVKVLDSTFQGDGVSILATSNIILEEMQQFKVVPYDEGHIEYKDGQIHQNSMDLRHHESEYESVSSFKEEAKELDQVMEDHQQCRKMGVHESELENKVSLAGFENDKPLQSCATDSSMAEDGKHEIISALEDSTDREYYQSESIVQSDHFHESELKPGANAEVLEANNQHTMKMRKEEHEEQQDKTHELIVEDEKTLQVFSPNEWNRKSEFPDHQSHVYSDSPREMLRDSKTLKLGHTKTAEVTPMDVDFEEQIRKKRKDECSNEDNEPRQEPAKRQRRWNSGKNLLEAGNTKPLTTDTLKDIIPPEGAEISVDSSSLHPAVSHPATPTSQSLSKAEKTSFSRPAPPPLKSDSPSNGEIQRPRIVPPPLRPPTSSLKVERFLRPFTVKALKELLSETGRVKYFWIDQIKTHCYVTYSSVEEAVATRNALYNLKWPINGGRSLIAEFVDHEEVKSHGDGQSASFTNTQTGPNPLPHKNITQGPSPLVPQGLSLLAPEGSSAQALNSPPLPDLKAKETTTSKKDPEPEPAVYTLDDLFKKTRAKPHIYYLPLNEEQVAAKSAVWFGSLLDGILNLQICGYCTSKNQYVTLRCTRPSEVVSRQPVMPRLAVNQVNAHAVHVTNEYSTVFDTTVSFFVCLFARSSASDNSLSLSASSFKTINREIILGGTGVKCKQILIKSN</sequence>
<dbReference type="InterPro" id="IPR032552">
    <property type="entry name" value="RSB_motif"/>
</dbReference>
<dbReference type="EMBL" id="JAHRHJ020000004">
    <property type="protein sequence ID" value="KAH9319522.1"/>
    <property type="molecule type" value="Genomic_DNA"/>
</dbReference>
<feature type="region of interest" description="Disordered" evidence="1">
    <location>
        <begin position="1076"/>
        <end position="1103"/>
    </location>
</feature>